<dbReference type="GO" id="GO:0048315">
    <property type="term" value="P:conidium formation"/>
    <property type="evidence" value="ECO:0007669"/>
    <property type="project" value="UniProtKB-KW"/>
</dbReference>
<keyword evidence="6" id="KW-1185">Reference proteome</keyword>
<dbReference type="InterPro" id="IPR036887">
    <property type="entry name" value="HTH_APSES_sf"/>
</dbReference>
<dbReference type="InterPro" id="IPR037548">
    <property type="entry name" value="Bqt4"/>
</dbReference>
<keyword evidence="2" id="KW-0183">Conidiation</keyword>
<accession>A0A3M7MDS7</accession>
<dbReference type="Gene3D" id="3.10.260.10">
    <property type="entry name" value="Transcription regulator HTH, APSES-type DNA-binding domain"/>
    <property type="match status" value="1"/>
</dbReference>
<proteinExistence type="predicted"/>
<gene>
    <name evidence="5" type="ORF">GMOD_00007628</name>
</gene>
<dbReference type="OrthoDB" id="5346159at2759"/>
<evidence type="ECO:0000256" key="3">
    <source>
        <dbReference type="SAM" id="MobiDB-lite"/>
    </source>
</evidence>
<dbReference type="EMBL" id="KE747833">
    <property type="protein sequence ID" value="RMZ72618.1"/>
    <property type="molecule type" value="Genomic_DNA"/>
</dbReference>
<dbReference type="GO" id="GO:0044820">
    <property type="term" value="P:mitotic telomere tethering at nuclear periphery"/>
    <property type="evidence" value="ECO:0007669"/>
    <property type="project" value="TreeGrafter"/>
</dbReference>
<evidence type="ECO:0000259" key="4">
    <source>
        <dbReference type="PROSITE" id="PS51299"/>
    </source>
</evidence>
<organism evidence="5 6">
    <name type="scientific">Pyrenophora seminiperda CCB06</name>
    <dbReference type="NCBI Taxonomy" id="1302712"/>
    <lineage>
        <taxon>Eukaryota</taxon>
        <taxon>Fungi</taxon>
        <taxon>Dikarya</taxon>
        <taxon>Ascomycota</taxon>
        <taxon>Pezizomycotina</taxon>
        <taxon>Dothideomycetes</taxon>
        <taxon>Pleosporomycetidae</taxon>
        <taxon>Pleosporales</taxon>
        <taxon>Pleosporineae</taxon>
        <taxon>Pleosporaceae</taxon>
        <taxon>Pyrenophora</taxon>
    </lineage>
</organism>
<dbReference type="GO" id="GO:0070197">
    <property type="term" value="P:meiotic attachment of telomere to nuclear envelope"/>
    <property type="evidence" value="ECO:0007669"/>
    <property type="project" value="InterPro"/>
</dbReference>
<dbReference type="GO" id="GO:0003677">
    <property type="term" value="F:DNA binding"/>
    <property type="evidence" value="ECO:0007669"/>
    <property type="project" value="InterPro"/>
</dbReference>
<evidence type="ECO:0000256" key="1">
    <source>
        <dbReference type="ARBA" id="ARBA00022969"/>
    </source>
</evidence>
<feature type="region of interest" description="Disordered" evidence="3">
    <location>
        <begin position="265"/>
        <end position="339"/>
    </location>
</feature>
<evidence type="ECO:0000313" key="6">
    <source>
        <dbReference type="Proteomes" id="UP000265663"/>
    </source>
</evidence>
<protein>
    <submittedName>
        <fullName evidence="5">Apses transcription factor</fullName>
    </submittedName>
</protein>
<dbReference type="Proteomes" id="UP000265663">
    <property type="component" value="Unassembled WGS sequence"/>
</dbReference>
<dbReference type="PANTHER" id="PTHR38044">
    <property type="entry name" value="BOUQUET FORMATION PROTEIN 4"/>
    <property type="match status" value="1"/>
</dbReference>
<dbReference type="InterPro" id="IPR003163">
    <property type="entry name" value="Tscrpt_reg_HTH_APSES-type"/>
</dbReference>
<evidence type="ECO:0000313" key="5">
    <source>
        <dbReference type="EMBL" id="RMZ72618.1"/>
    </source>
</evidence>
<dbReference type="InterPro" id="IPR018004">
    <property type="entry name" value="KilA/APSES_HTH"/>
</dbReference>
<feature type="compositionally biased region" description="Low complexity" evidence="3">
    <location>
        <begin position="291"/>
        <end position="301"/>
    </location>
</feature>
<dbReference type="AlphaFoldDB" id="A0A3M7MDS7"/>
<keyword evidence="1" id="KW-0749">Sporulation</keyword>
<feature type="region of interest" description="Disordered" evidence="3">
    <location>
        <begin position="22"/>
        <end position="50"/>
    </location>
</feature>
<evidence type="ECO:0000256" key="2">
    <source>
        <dbReference type="ARBA" id="ARBA00023321"/>
    </source>
</evidence>
<reference evidence="5 6" key="1">
    <citation type="journal article" date="2014" name="PLoS ONE">
        <title>De novo Genome Assembly of the Fungal Plant Pathogen Pyrenophora semeniperda.</title>
        <authorList>
            <person name="Soliai M.M."/>
            <person name="Meyer S.E."/>
            <person name="Udall J.A."/>
            <person name="Elzinga D.E."/>
            <person name="Hermansen R.A."/>
            <person name="Bodily P.M."/>
            <person name="Hart A.A."/>
            <person name="Coleman C.E."/>
        </authorList>
    </citation>
    <scope>NUCLEOTIDE SEQUENCE [LARGE SCALE GENOMIC DNA]</scope>
    <source>
        <strain evidence="5 6">CCB06</strain>
        <tissue evidence="5">Mycelium</tissue>
    </source>
</reference>
<dbReference type="PANTHER" id="PTHR38044:SF1">
    <property type="entry name" value="BOUQUET FORMATION PROTEIN 4"/>
    <property type="match status" value="1"/>
</dbReference>
<feature type="domain" description="HTH APSES-type" evidence="4">
    <location>
        <begin position="164"/>
        <end position="273"/>
    </location>
</feature>
<dbReference type="GO" id="GO:0030435">
    <property type="term" value="P:sporulation resulting in formation of a cellular spore"/>
    <property type="evidence" value="ECO:0007669"/>
    <property type="project" value="UniProtKB-KW"/>
</dbReference>
<name>A0A3M7MDS7_9PLEO</name>
<sequence length="522" mass="57332">MASVAWSFEYRIQHNTWGQWQSWSTSESHGSGKLGGKRVTFPHSKKPRSQSSWEATVDDIFGGLQYDEIKQHGQSAHCIIMRKGDMTKMVNGRALPERKNPLLEPTESTIVDILIQRRRLGQTNLGVRTGIQGLTNATQPENMGTFDYAHLRVPLPKDLKDSGIFTANKPSAQNKDRRELTFPESYFLMRRSSDGYISATGMFKAAFPWASLIEEDAERKYQKTFPSAGAEEVAGSVWIAPEEALALSEEYGMRHWIEALLDPTPIEKGNKDKSNTNIQSPPKFDVKNAQPATLPTPTTRSARARSTRSVSPSKAATPSRKFATPRKSRSTRSGMNATKGDDLFGALDAVTPSSALQATIANGATPSVSSFDGDVKEKEVDDVEPVSEQNVKEGTVHIEVQQTIETNGDTEKTSTNVTVDVPHDHPALPEPEDPAALIAEAKRMVAEAQKLDSESSARPAKSAKRGIEDVLDAEDIADERLNKLAKVAYTTEQKMTKEKVTRRALVGVGIMAAIGTAFQYFV</sequence>
<dbReference type="GO" id="GO:1990862">
    <property type="term" value="C:nuclear membrane complex Bqt3-Bqt4"/>
    <property type="evidence" value="ECO:0007669"/>
    <property type="project" value="InterPro"/>
</dbReference>
<dbReference type="SMART" id="SM01252">
    <property type="entry name" value="KilA-N"/>
    <property type="match status" value="1"/>
</dbReference>
<dbReference type="PROSITE" id="PS51299">
    <property type="entry name" value="HTH_APSES"/>
    <property type="match status" value="1"/>
</dbReference>
<dbReference type="SUPFAM" id="SSF54616">
    <property type="entry name" value="DNA-binding domain of Mlu1-box binding protein MBP1"/>
    <property type="match status" value="1"/>
</dbReference>